<protein>
    <submittedName>
        <fullName evidence="3">PP2C family protein-serine/threonine phosphatase</fullName>
        <ecNumber evidence="3">3.1.3.16</ecNumber>
    </submittedName>
</protein>
<dbReference type="Proteomes" id="UP001597483">
    <property type="component" value="Unassembled WGS sequence"/>
</dbReference>
<dbReference type="InterPro" id="IPR015655">
    <property type="entry name" value="PP2C"/>
</dbReference>
<dbReference type="SMART" id="SM00332">
    <property type="entry name" value="PP2Cc"/>
    <property type="match status" value="1"/>
</dbReference>
<evidence type="ECO:0000256" key="1">
    <source>
        <dbReference type="SAM" id="MobiDB-lite"/>
    </source>
</evidence>
<dbReference type="Pfam" id="PF13672">
    <property type="entry name" value="PP2C_2"/>
    <property type="match status" value="1"/>
</dbReference>
<dbReference type="PROSITE" id="PS51746">
    <property type="entry name" value="PPM_2"/>
    <property type="match status" value="1"/>
</dbReference>
<gene>
    <name evidence="3" type="ORF">ACFSVL_45890</name>
</gene>
<dbReference type="CDD" id="cd00143">
    <property type="entry name" value="PP2Cc"/>
    <property type="match status" value="1"/>
</dbReference>
<evidence type="ECO:0000313" key="3">
    <source>
        <dbReference type="EMBL" id="MFD2474811.1"/>
    </source>
</evidence>
<dbReference type="PANTHER" id="PTHR47992">
    <property type="entry name" value="PROTEIN PHOSPHATASE"/>
    <property type="match status" value="1"/>
</dbReference>
<dbReference type="EMBL" id="JBHUKS010000041">
    <property type="protein sequence ID" value="MFD2474811.1"/>
    <property type="molecule type" value="Genomic_DNA"/>
</dbReference>
<feature type="domain" description="PPM-type phosphatase" evidence="2">
    <location>
        <begin position="6"/>
        <end position="236"/>
    </location>
</feature>
<dbReference type="SUPFAM" id="SSF81606">
    <property type="entry name" value="PP2C-like"/>
    <property type="match status" value="1"/>
</dbReference>
<accession>A0ABW5HPA7</accession>
<dbReference type="GO" id="GO:0004722">
    <property type="term" value="F:protein serine/threonine phosphatase activity"/>
    <property type="evidence" value="ECO:0007669"/>
    <property type="project" value="UniProtKB-EC"/>
</dbReference>
<dbReference type="Gene3D" id="3.60.40.10">
    <property type="entry name" value="PPM-type phosphatase domain"/>
    <property type="match status" value="1"/>
</dbReference>
<dbReference type="InterPro" id="IPR036457">
    <property type="entry name" value="PPM-type-like_dom_sf"/>
</dbReference>
<reference evidence="4" key="1">
    <citation type="journal article" date="2019" name="Int. J. Syst. Evol. Microbiol.">
        <title>The Global Catalogue of Microorganisms (GCM) 10K type strain sequencing project: providing services to taxonomists for standard genome sequencing and annotation.</title>
        <authorList>
            <consortium name="The Broad Institute Genomics Platform"/>
            <consortium name="The Broad Institute Genome Sequencing Center for Infectious Disease"/>
            <person name="Wu L."/>
            <person name="Ma J."/>
        </authorList>
    </citation>
    <scope>NUCLEOTIDE SEQUENCE [LARGE SCALE GENOMIC DNA]</scope>
    <source>
        <strain evidence="4">CGMCC 4.7641</strain>
    </source>
</reference>
<dbReference type="EC" id="3.1.3.16" evidence="3"/>
<sequence length="272" mass="28591">MTLMLSHAVRTDRGLVRTGNEDAVYAGRRLLAVADGIGGHISGEIASTAVIVALAALDHADPGRDPLGALTGAVETGNAAIRDLVARDRSLAGMGTTLTAVLFAGDRLAVVNIGDSRTYLVREGTCTQITHDDSLVQKFVDAGRITAEQARRHPRRSIILRALTGGLGEQPSGSLREARAGDRYLLCSDGLSDVVDDGTIAETLRMPDLDACADRLIELALDGGGPDNVTVVVADVRHTDRAAPVVRGLGNEAGVPPTRPLNGLGRRRWRTA</sequence>
<dbReference type="RefSeq" id="WP_378314365.1">
    <property type="nucleotide sequence ID" value="NZ_JBHUKS010000041.1"/>
</dbReference>
<name>A0ABW5HPA7_9PSEU</name>
<keyword evidence="3" id="KW-0378">Hydrolase</keyword>
<comment type="caution">
    <text evidence="3">The sequence shown here is derived from an EMBL/GenBank/DDBJ whole genome shotgun (WGS) entry which is preliminary data.</text>
</comment>
<organism evidence="3 4">
    <name type="scientific">Amycolatopsis silviterrae</name>
    <dbReference type="NCBI Taxonomy" id="1656914"/>
    <lineage>
        <taxon>Bacteria</taxon>
        <taxon>Bacillati</taxon>
        <taxon>Actinomycetota</taxon>
        <taxon>Actinomycetes</taxon>
        <taxon>Pseudonocardiales</taxon>
        <taxon>Pseudonocardiaceae</taxon>
        <taxon>Amycolatopsis</taxon>
    </lineage>
</organism>
<keyword evidence="4" id="KW-1185">Reference proteome</keyword>
<evidence type="ECO:0000259" key="2">
    <source>
        <dbReference type="PROSITE" id="PS51746"/>
    </source>
</evidence>
<dbReference type="SMART" id="SM00331">
    <property type="entry name" value="PP2C_SIG"/>
    <property type="match status" value="1"/>
</dbReference>
<dbReference type="InterPro" id="IPR001932">
    <property type="entry name" value="PPM-type_phosphatase-like_dom"/>
</dbReference>
<proteinExistence type="predicted"/>
<feature type="region of interest" description="Disordered" evidence="1">
    <location>
        <begin position="250"/>
        <end position="272"/>
    </location>
</feature>
<evidence type="ECO:0000313" key="4">
    <source>
        <dbReference type="Proteomes" id="UP001597483"/>
    </source>
</evidence>